<evidence type="ECO:0000313" key="2">
    <source>
        <dbReference type="Proteomes" id="UP000567179"/>
    </source>
</evidence>
<reference evidence="1 2" key="1">
    <citation type="journal article" date="2020" name="ISME J.">
        <title>Uncovering the hidden diversity of litter-decomposition mechanisms in mushroom-forming fungi.</title>
        <authorList>
            <person name="Floudas D."/>
            <person name="Bentzer J."/>
            <person name="Ahren D."/>
            <person name="Johansson T."/>
            <person name="Persson P."/>
            <person name="Tunlid A."/>
        </authorList>
    </citation>
    <scope>NUCLEOTIDE SEQUENCE [LARGE SCALE GENOMIC DNA]</scope>
    <source>
        <strain evidence="1 2">CBS 101986</strain>
    </source>
</reference>
<proteinExistence type="predicted"/>
<gene>
    <name evidence="1" type="ORF">D9619_011361</name>
</gene>
<dbReference type="EMBL" id="JAACJJ010000016">
    <property type="protein sequence ID" value="KAF5324208.1"/>
    <property type="molecule type" value="Genomic_DNA"/>
</dbReference>
<evidence type="ECO:0000313" key="1">
    <source>
        <dbReference type="EMBL" id="KAF5324208.1"/>
    </source>
</evidence>
<protein>
    <submittedName>
        <fullName evidence="1">Uncharacterized protein</fullName>
    </submittedName>
</protein>
<dbReference type="AlphaFoldDB" id="A0A8H5F5Q5"/>
<organism evidence="1 2">
    <name type="scientific">Psilocybe cf. subviscida</name>
    <dbReference type="NCBI Taxonomy" id="2480587"/>
    <lineage>
        <taxon>Eukaryota</taxon>
        <taxon>Fungi</taxon>
        <taxon>Dikarya</taxon>
        <taxon>Basidiomycota</taxon>
        <taxon>Agaricomycotina</taxon>
        <taxon>Agaricomycetes</taxon>
        <taxon>Agaricomycetidae</taxon>
        <taxon>Agaricales</taxon>
        <taxon>Agaricineae</taxon>
        <taxon>Strophariaceae</taxon>
        <taxon>Psilocybe</taxon>
    </lineage>
</organism>
<name>A0A8H5F5Q5_9AGAR</name>
<keyword evidence="2" id="KW-1185">Reference proteome</keyword>
<comment type="caution">
    <text evidence="1">The sequence shown here is derived from an EMBL/GenBank/DDBJ whole genome shotgun (WGS) entry which is preliminary data.</text>
</comment>
<accession>A0A8H5F5Q5</accession>
<dbReference type="Proteomes" id="UP000567179">
    <property type="component" value="Unassembled WGS sequence"/>
</dbReference>
<sequence>MMTRVLQSYLHKHVASQLGPYMHPIELCSPRTFLVVHWPHHVSYSTTTLAVTSTHPHPSFFGIRQRWFQHYLPPSSRSTTSPDVHHLCALAYHSLALDYQPRSKKHIAASAIPCPLASRAAVQIAAMKARQPDSFSGEW</sequence>